<dbReference type="RefSeq" id="WP_308482615.1">
    <property type="nucleotide sequence ID" value="NZ_OY726397.1"/>
</dbReference>
<reference evidence="1 2" key="1">
    <citation type="submission" date="2023-08" db="EMBL/GenBank/DDBJ databases">
        <authorList>
            <person name="Folkvardsen B D."/>
            <person name="Norman A."/>
        </authorList>
    </citation>
    <scope>NUCLEOTIDE SEQUENCE [LARGE SCALE GENOMIC DNA]</scope>
    <source>
        <strain evidence="1 2">Mu0053</strain>
    </source>
</reference>
<organism evidence="1 2">
    <name type="scientific">[Mycobacterium] burgundiense</name>
    <dbReference type="NCBI Taxonomy" id="3064286"/>
    <lineage>
        <taxon>Bacteria</taxon>
        <taxon>Bacillati</taxon>
        <taxon>Actinomycetota</taxon>
        <taxon>Actinomycetes</taxon>
        <taxon>Mycobacteriales</taxon>
        <taxon>Mycobacteriaceae</taxon>
        <taxon>Mycolicibacterium</taxon>
    </lineage>
</organism>
<evidence type="ECO:0000313" key="2">
    <source>
        <dbReference type="Proteomes" id="UP001190465"/>
    </source>
</evidence>
<gene>
    <name evidence="1" type="ORF">MU0053_002490</name>
</gene>
<sequence length="68" mass="7264">MIGPSDIQIILGKVRPLSRPLTEAHPQVLIIAPEDYVDAEVVGGQDGVAPGAEIWRALSLDTPAYFPV</sequence>
<dbReference type="EMBL" id="OY726397">
    <property type="protein sequence ID" value="CAJ1503655.1"/>
    <property type="molecule type" value="Genomic_DNA"/>
</dbReference>
<dbReference type="Proteomes" id="UP001190465">
    <property type="component" value="Chromosome"/>
</dbReference>
<accession>A0ABM9LRW0</accession>
<name>A0ABM9LRW0_9MYCO</name>
<keyword evidence="2" id="KW-1185">Reference proteome</keyword>
<evidence type="ECO:0000313" key="1">
    <source>
        <dbReference type="EMBL" id="CAJ1503655.1"/>
    </source>
</evidence>
<protein>
    <submittedName>
        <fullName evidence="1">Uncharacterized protein</fullName>
    </submittedName>
</protein>
<proteinExistence type="predicted"/>